<evidence type="ECO:0000256" key="4">
    <source>
        <dbReference type="SAM" id="MobiDB-lite"/>
    </source>
</evidence>
<feature type="repeat" description="WD" evidence="3">
    <location>
        <begin position="456"/>
        <end position="490"/>
    </location>
</feature>
<evidence type="ECO:0000256" key="3">
    <source>
        <dbReference type="PROSITE-ProRule" id="PRU00221"/>
    </source>
</evidence>
<feature type="domain" description="Pre-mRNA processing factor 4 (PRP4)-like" evidence="5">
    <location>
        <begin position="36"/>
        <end position="80"/>
    </location>
</feature>
<dbReference type="PROSITE" id="PS50294">
    <property type="entry name" value="WD_REPEATS_REGION"/>
    <property type="match status" value="4"/>
</dbReference>
<evidence type="ECO:0000256" key="1">
    <source>
        <dbReference type="ARBA" id="ARBA00022574"/>
    </source>
</evidence>
<dbReference type="GO" id="GO:0030621">
    <property type="term" value="F:U4 snRNA binding"/>
    <property type="evidence" value="ECO:0007669"/>
    <property type="project" value="TreeGrafter"/>
</dbReference>
<name>A0A9W8AJ43_9FUNG</name>
<dbReference type="InterPro" id="IPR036285">
    <property type="entry name" value="PRP4-like_sf"/>
</dbReference>
<dbReference type="Gene3D" id="2.130.10.10">
    <property type="entry name" value="YVTN repeat-like/Quinoprotein amine dehydrogenase"/>
    <property type="match status" value="3"/>
</dbReference>
<dbReference type="PANTHER" id="PTHR19846:SF0">
    <property type="entry name" value="PRE-MRNA PROCESSING FACTOR 4"/>
    <property type="match status" value="1"/>
</dbReference>
<dbReference type="Gene3D" id="4.10.280.110">
    <property type="entry name" value="Pre-mRNA processing factor 4 domain"/>
    <property type="match status" value="1"/>
</dbReference>
<feature type="repeat" description="WD" evidence="3">
    <location>
        <begin position="253"/>
        <end position="294"/>
    </location>
</feature>
<evidence type="ECO:0000256" key="2">
    <source>
        <dbReference type="ARBA" id="ARBA00022737"/>
    </source>
</evidence>
<dbReference type="InterPro" id="IPR014906">
    <property type="entry name" value="PRP4-like"/>
</dbReference>
<dbReference type="AlphaFoldDB" id="A0A9W8AJ43"/>
<dbReference type="PRINTS" id="PR00320">
    <property type="entry name" value="GPROTEINBRPT"/>
</dbReference>
<feature type="repeat" description="WD" evidence="3">
    <location>
        <begin position="203"/>
        <end position="252"/>
    </location>
</feature>
<dbReference type="InterPro" id="IPR001680">
    <property type="entry name" value="WD40_rpt"/>
</dbReference>
<protein>
    <recommendedName>
        <fullName evidence="5">Pre-mRNA processing factor 4 (PRP4)-like domain-containing protein</fullName>
    </recommendedName>
</protein>
<dbReference type="OrthoDB" id="540662at2759"/>
<dbReference type="GO" id="GO:0000398">
    <property type="term" value="P:mRNA splicing, via spliceosome"/>
    <property type="evidence" value="ECO:0007669"/>
    <property type="project" value="TreeGrafter"/>
</dbReference>
<dbReference type="CDD" id="cd00200">
    <property type="entry name" value="WD40"/>
    <property type="match status" value="1"/>
</dbReference>
<keyword evidence="7" id="KW-1185">Reference proteome</keyword>
<dbReference type="Pfam" id="PF08799">
    <property type="entry name" value="PRP4"/>
    <property type="match status" value="1"/>
</dbReference>
<dbReference type="InterPro" id="IPR036322">
    <property type="entry name" value="WD40_repeat_dom_sf"/>
</dbReference>
<dbReference type="InterPro" id="IPR019775">
    <property type="entry name" value="WD40_repeat_CS"/>
</dbReference>
<dbReference type="FunFam" id="2.130.10.10:FF:001211">
    <property type="entry name" value="CBN-PRP-4 protein"/>
    <property type="match status" value="1"/>
</dbReference>
<reference evidence="6" key="1">
    <citation type="submission" date="2022-07" db="EMBL/GenBank/DDBJ databases">
        <title>Phylogenomic reconstructions and comparative analyses of Kickxellomycotina fungi.</title>
        <authorList>
            <person name="Reynolds N.K."/>
            <person name="Stajich J.E."/>
            <person name="Barry K."/>
            <person name="Grigoriev I.V."/>
            <person name="Crous P."/>
            <person name="Smith M.E."/>
        </authorList>
    </citation>
    <scope>NUCLEOTIDE SEQUENCE</scope>
    <source>
        <strain evidence="6">RSA 861</strain>
    </source>
</reference>
<dbReference type="InterPro" id="IPR015943">
    <property type="entry name" value="WD40/YVTN_repeat-like_dom_sf"/>
</dbReference>
<organism evidence="6 7">
    <name type="scientific">Tieghemiomyces parasiticus</name>
    <dbReference type="NCBI Taxonomy" id="78921"/>
    <lineage>
        <taxon>Eukaryota</taxon>
        <taxon>Fungi</taxon>
        <taxon>Fungi incertae sedis</taxon>
        <taxon>Zoopagomycota</taxon>
        <taxon>Kickxellomycotina</taxon>
        <taxon>Dimargaritomycetes</taxon>
        <taxon>Dimargaritales</taxon>
        <taxon>Dimargaritaceae</taxon>
        <taxon>Tieghemiomyces</taxon>
    </lineage>
</organism>
<dbReference type="PANTHER" id="PTHR19846">
    <property type="entry name" value="WD40 REPEAT PROTEIN"/>
    <property type="match status" value="1"/>
</dbReference>
<evidence type="ECO:0000259" key="5">
    <source>
        <dbReference type="SMART" id="SM00500"/>
    </source>
</evidence>
<dbReference type="SUPFAM" id="SSF50978">
    <property type="entry name" value="WD40 repeat-like"/>
    <property type="match status" value="1"/>
</dbReference>
<feature type="repeat" description="WD" evidence="3">
    <location>
        <begin position="295"/>
        <end position="336"/>
    </location>
</feature>
<feature type="compositionally biased region" description="Acidic residues" evidence="4">
    <location>
        <begin position="86"/>
        <end position="102"/>
    </location>
</feature>
<dbReference type="EMBL" id="JANBPT010000003">
    <property type="protein sequence ID" value="KAJ1930639.1"/>
    <property type="molecule type" value="Genomic_DNA"/>
</dbReference>
<proteinExistence type="predicted"/>
<dbReference type="GO" id="GO:0046540">
    <property type="term" value="C:U4/U6 x U5 tri-snRNP complex"/>
    <property type="evidence" value="ECO:0007669"/>
    <property type="project" value="TreeGrafter"/>
</dbReference>
<gene>
    <name evidence="6" type="ORF">IWQ60_000147</name>
</gene>
<sequence>MEDLPDISDVPYGEADAALLNEFERRKRARQLAVPTDDTRIKQRLRELGHPICLFGEGPMDRRNRLTYVMSKLTEEELQNLTVPPSEDEGGEDSSEDEEFYTEGSEELLAARRWIAGYSLPRARERIEREKRIQEVALLTQRKHHDEINKYLKKTNIYASQAADSRPIAACRFSPSSTMLATTSWSGDCKLWNVPACDHHLTLKGHTDRVSGLDFHPQSTMGLSPSAVNLATGSADKLIHLWSLASDLPIGTLTGHTMRVAKVQFHPSGRYLASTSFDTTWRLWDVETQRELLLQEGHSKAVFALAMQDDGSLLATGGYDGIGKLWDLRTGRAILDLQGHAKEIYSLDFSPNGYQVASGSGDNTVRVFDLRTMKSLATIPAHKSLISEVRFFRGSTLPMYTATASTSTSSAMDVDTATVANRARPAGLSDIYMATASFDGTIKLWSVDDWQLQATLADHSGRVMGMDIARDGRFLASSGFDKSFKLWCQE</sequence>
<comment type="caution">
    <text evidence="6">The sequence shown here is derived from an EMBL/GenBank/DDBJ whole genome shotgun (WGS) entry which is preliminary data.</text>
</comment>
<dbReference type="SMART" id="SM00320">
    <property type="entry name" value="WD40"/>
    <property type="match status" value="7"/>
</dbReference>
<keyword evidence="1 3" id="KW-0853">WD repeat</keyword>
<dbReference type="PROSITE" id="PS50082">
    <property type="entry name" value="WD_REPEATS_2"/>
    <property type="match status" value="6"/>
</dbReference>
<dbReference type="Pfam" id="PF00400">
    <property type="entry name" value="WD40"/>
    <property type="match status" value="7"/>
</dbReference>
<dbReference type="InterPro" id="IPR020472">
    <property type="entry name" value="WD40_PAC1"/>
</dbReference>
<feature type="repeat" description="WD" evidence="3">
    <location>
        <begin position="432"/>
        <end position="455"/>
    </location>
</feature>
<feature type="region of interest" description="Disordered" evidence="4">
    <location>
        <begin position="80"/>
        <end position="102"/>
    </location>
</feature>
<dbReference type="SUPFAM" id="SSF158230">
    <property type="entry name" value="PRP4-like"/>
    <property type="match status" value="1"/>
</dbReference>
<dbReference type="GO" id="GO:0017070">
    <property type="term" value="F:U6 snRNA binding"/>
    <property type="evidence" value="ECO:0007669"/>
    <property type="project" value="TreeGrafter"/>
</dbReference>
<keyword evidence="2" id="KW-0677">Repeat</keyword>
<dbReference type="SMART" id="SM00500">
    <property type="entry name" value="SFM"/>
    <property type="match status" value="1"/>
</dbReference>
<dbReference type="PROSITE" id="PS00678">
    <property type="entry name" value="WD_REPEATS_1"/>
    <property type="match status" value="1"/>
</dbReference>
<feature type="repeat" description="WD" evidence="3">
    <location>
        <begin position="337"/>
        <end position="378"/>
    </location>
</feature>
<dbReference type="Proteomes" id="UP001150569">
    <property type="component" value="Unassembled WGS sequence"/>
</dbReference>
<evidence type="ECO:0000313" key="7">
    <source>
        <dbReference type="Proteomes" id="UP001150569"/>
    </source>
</evidence>
<accession>A0A9W8AJ43</accession>
<evidence type="ECO:0000313" key="6">
    <source>
        <dbReference type="EMBL" id="KAJ1930639.1"/>
    </source>
</evidence>